<evidence type="ECO:0000256" key="1">
    <source>
        <dbReference type="ARBA" id="ARBA00004123"/>
    </source>
</evidence>
<dbReference type="EMBL" id="MCGN01000001">
    <property type="protein sequence ID" value="ORZ03607.1"/>
    <property type="molecule type" value="Genomic_DNA"/>
</dbReference>
<dbReference type="Pfam" id="PF04858">
    <property type="entry name" value="TH1"/>
    <property type="match status" value="1"/>
</dbReference>
<evidence type="ECO:0000313" key="7">
    <source>
        <dbReference type="EMBL" id="ORZ03607.1"/>
    </source>
</evidence>
<keyword evidence="5" id="KW-0804">Transcription</keyword>
<proteinExistence type="inferred from homology"/>
<evidence type="ECO:0000256" key="2">
    <source>
        <dbReference type="ARBA" id="ARBA00005726"/>
    </source>
</evidence>
<dbReference type="GO" id="GO:0032021">
    <property type="term" value="C:NELF complex"/>
    <property type="evidence" value="ECO:0007669"/>
    <property type="project" value="TreeGrafter"/>
</dbReference>
<evidence type="ECO:0000256" key="5">
    <source>
        <dbReference type="ARBA" id="ARBA00023163"/>
    </source>
</evidence>
<protein>
    <submittedName>
        <fullName evidence="7">TH1 protein</fullName>
    </submittedName>
</protein>
<dbReference type="Proteomes" id="UP000242180">
    <property type="component" value="Unassembled WGS sequence"/>
</dbReference>
<comment type="similarity">
    <text evidence="2">Belongs to the NELF-D family.</text>
</comment>
<keyword evidence="4" id="KW-0805">Transcription regulation</keyword>
<dbReference type="GO" id="GO:0034244">
    <property type="term" value="P:negative regulation of transcription elongation by RNA polymerase II"/>
    <property type="evidence" value="ECO:0007669"/>
    <property type="project" value="TreeGrafter"/>
</dbReference>
<dbReference type="OrthoDB" id="2262923at2759"/>
<dbReference type="OMA" id="CHSEHTY"/>
<organism evidence="7 8">
    <name type="scientific">Syncephalastrum racemosum</name>
    <name type="common">Filamentous fungus</name>
    <dbReference type="NCBI Taxonomy" id="13706"/>
    <lineage>
        <taxon>Eukaryota</taxon>
        <taxon>Fungi</taxon>
        <taxon>Fungi incertae sedis</taxon>
        <taxon>Mucoromycota</taxon>
        <taxon>Mucoromycotina</taxon>
        <taxon>Mucoromycetes</taxon>
        <taxon>Mucorales</taxon>
        <taxon>Syncephalastraceae</taxon>
        <taxon>Syncephalastrum</taxon>
    </lineage>
</organism>
<dbReference type="AlphaFoldDB" id="A0A1X2HVN4"/>
<keyword evidence="8" id="KW-1185">Reference proteome</keyword>
<gene>
    <name evidence="7" type="ORF">BCR43DRAFT_483643</name>
</gene>
<evidence type="ECO:0000313" key="8">
    <source>
        <dbReference type="Proteomes" id="UP000242180"/>
    </source>
</evidence>
<dbReference type="PANTHER" id="PTHR12144">
    <property type="entry name" value="NEGATIVE ELONGATION FACTOR D"/>
    <property type="match status" value="1"/>
</dbReference>
<dbReference type="InParanoid" id="A0A1X2HVN4"/>
<comment type="caution">
    <text evidence="7">The sequence shown here is derived from an EMBL/GenBank/DDBJ whole genome shotgun (WGS) entry which is preliminary data.</text>
</comment>
<keyword evidence="6" id="KW-0539">Nucleus</keyword>
<name>A0A1X2HVN4_SYNRA</name>
<dbReference type="PANTHER" id="PTHR12144:SF0">
    <property type="entry name" value="NEGATIVE ELONGATION FACTOR C_D"/>
    <property type="match status" value="1"/>
</dbReference>
<reference evidence="7 8" key="1">
    <citation type="submission" date="2016-07" db="EMBL/GenBank/DDBJ databases">
        <title>Pervasive Adenine N6-methylation of Active Genes in Fungi.</title>
        <authorList>
            <consortium name="DOE Joint Genome Institute"/>
            <person name="Mondo S.J."/>
            <person name="Dannebaum R.O."/>
            <person name="Kuo R.C."/>
            <person name="Labutti K."/>
            <person name="Haridas S."/>
            <person name="Kuo A."/>
            <person name="Salamov A."/>
            <person name="Ahrendt S.R."/>
            <person name="Lipzen A."/>
            <person name="Sullivan W."/>
            <person name="Andreopoulos W.B."/>
            <person name="Clum A."/>
            <person name="Lindquist E."/>
            <person name="Daum C."/>
            <person name="Ramamoorthy G.K."/>
            <person name="Gryganskyi A."/>
            <person name="Culley D."/>
            <person name="Magnuson J.K."/>
            <person name="James T.Y."/>
            <person name="O'Malley M.A."/>
            <person name="Stajich J.E."/>
            <person name="Spatafora J.W."/>
            <person name="Visel A."/>
            <person name="Grigoriev I.V."/>
        </authorList>
    </citation>
    <scope>NUCLEOTIDE SEQUENCE [LARGE SCALE GENOMIC DNA]</scope>
    <source>
        <strain evidence="7 8">NRRL 2496</strain>
    </source>
</reference>
<sequence>MSQSSEQMLLSQYTQALSAPDAVLEPNAANVVDDFLFVGGRPVDAVSALSQSYTGLAAMCEELCQTAEPYNIDCQALFREQITGVLVEQFNGAAVDSTLTDGKVDISEEAWQGFVQEPHWRQMIYRLLERHPRSEFLNTAVVRMAQAGYGHEVSQLKTTGNHSEILNLVLTNAFLNVMTKDDVEVDDTLEDFTHLCTEQEHVYIYVQVLLWRLKNKYSDISMTRLAKALERMASRKGHQETVDFLANHLSEGPSELKKSLQSLKQNKRIIPSDIITIYRLYSSENPPALTFIRDFDLINFFLKAVYVPDPSVILRPDTAEQIIYLIAHATEFDDVSPKDHYSDIENTRKILLDLRKSLNEARGDTFSGQLENILNAISTPVASLAILHWLEHLITETEYFETYFRSTEVPLPMLLLDEIVERQPAQQPLVFQVIKNCLPKRYTGFAHELHAALQRRWMERLVHLAKLGYVIPVLQYMRKESFNSKIDTSLTVHLITELLTSMAPPYSTALVDLITDILCPIVGTRQVWSGIPKLVSTFCIAAKKDAGELDAFIEKKILYILAWTI</sequence>
<dbReference type="InterPro" id="IPR006942">
    <property type="entry name" value="TH1"/>
</dbReference>
<evidence type="ECO:0000256" key="6">
    <source>
        <dbReference type="ARBA" id="ARBA00023242"/>
    </source>
</evidence>
<dbReference type="STRING" id="13706.A0A1X2HVN4"/>
<comment type="subcellular location">
    <subcellularLocation>
        <location evidence="1">Nucleus</location>
    </subcellularLocation>
</comment>
<keyword evidence="3" id="KW-0678">Repressor</keyword>
<dbReference type="GO" id="GO:0003723">
    <property type="term" value="F:RNA binding"/>
    <property type="evidence" value="ECO:0007669"/>
    <property type="project" value="TreeGrafter"/>
</dbReference>
<evidence type="ECO:0000256" key="4">
    <source>
        <dbReference type="ARBA" id="ARBA00023015"/>
    </source>
</evidence>
<accession>A0A1X2HVN4</accession>
<evidence type="ECO:0000256" key="3">
    <source>
        <dbReference type="ARBA" id="ARBA00022491"/>
    </source>
</evidence>